<dbReference type="AlphaFoldDB" id="A0A1G1WNX8"/>
<keyword evidence="6 10" id="KW-0648">Protein biosynthesis</keyword>
<organism evidence="11 12">
    <name type="scientific">Candidatus Woykebacteria bacterium RIFCSPHIGHO2_02_FULL_43_16b</name>
    <dbReference type="NCBI Taxonomy" id="1802601"/>
    <lineage>
        <taxon>Bacteria</taxon>
        <taxon>Candidatus Woykeibacteriota</taxon>
    </lineage>
</organism>
<evidence type="ECO:0000256" key="5">
    <source>
        <dbReference type="ARBA" id="ARBA00022840"/>
    </source>
</evidence>
<keyword evidence="3 10" id="KW-0436">Ligase</keyword>
<dbReference type="GO" id="GO:0006436">
    <property type="term" value="P:tryptophanyl-tRNA aminoacylation"/>
    <property type="evidence" value="ECO:0007669"/>
    <property type="project" value="UniProtKB-UniRule"/>
</dbReference>
<evidence type="ECO:0000256" key="7">
    <source>
        <dbReference type="ARBA" id="ARBA00023146"/>
    </source>
</evidence>
<evidence type="ECO:0000256" key="1">
    <source>
        <dbReference type="ARBA" id="ARBA00005594"/>
    </source>
</evidence>
<feature type="non-terminal residue" evidence="11">
    <location>
        <position position="1"/>
    </location>
</feature>
<dbReference type="FunFam" id="1.10.240.10:FF:000005">
    <property type="entry name" value="Tryptophan--tRNA ligase"/>
    <property type="match status" value="1"/>
</dbReference>
<dbReference type="Proteomes" id="UP000177821">
    <property type="component" value="Unassembled WGS sequence"/>
</dbReference>
<gene>
    <name evidence="11" type="ORF">A3J50_00825</name>
</gene>
<sequence length="241" mass="27136">VFFMNLVTLSRVQRNPTVKDEMKQKGYGEDVPLGFVNYPVSQAADILFLKADLVPAGEDQRPMIELARDIAAKFNHLYGQVFPEPDLLEGDFGRLVGTDGGAKMSKSLGNTIYLSDNSDEVLKKVMGMYTDPNRLHATDPGNVEGNPVFTYLDAFGNDKTKIDEYKNSYREGKVGDVEVKKYLTDVLNDFLDPIRESRKKFESDPTLVDNILRDGFKVVKDEAEKTLSEVRAAMKIDYFNN</sequence>
<evidence type="ECO:0000256" key="10">
    <source>
        <dbReference type="RuleBase" id="RU363036"/>
    </source>
</evidence>
<dbReference type="PANTHER" id="PTHR43766">
    <property type="entry name" value="TRYPTOPHAN--TRNA LIGASE, MITOCHONDRIAL"/>
    <property type="match status" value="1"/>
</dbReference>
<keyword evidence="5 10" id="KW-0067">ATP-binding</keyword>
<keyword evidence="4 10" id="KW-0547">Nucleotide-binding</keyword>
<comment type="catalytic activity">
    <reaction evidence="8">
        <text>tRNA(Trp) + L-tryptophan + ATP = L-tryptophyl-tRNA(Trp) + AMP + diphosphate + H(+)</text>
        <dbReference type="Rhea" id="RHEA:24080"/>
        <dbReference type="Rhea" id="RHEA-COMP:9671"/>
        <dbReference type="Rhea" id="RHEA-COMP:9705"/>
        <dbReference type="ChEBI" id="CHEBI:15378"/>
        <dbReference type="ChEBI" id="CHEBI:30616"/>
        <dbReference type="ChEBI" id="CHEBI:33019"/>
        <dbReference type="ChEBI" id="CHEBI:57912"/>
        <dbReference type="ChEBI" id="CHEBI:78442"/>
        <dbReference type="ChEBI" id="CHEBI:78535"/>
        <dbReference type="ChEBI" id="CHEBI:456215"/>
        <dbReference type="EC" id="6.1.1.2"/>
    </reaction>
</comment>
<evidence type="ECO:0000256" key="4">
    <source>
        <dbReference type="ARBA" id="ARBA00022741"/>
    </source>
</evidence>
<dbReference type="Pfam" id="PF00579">
    <property type="entry name" value="tRNA-synt_1b"/>
    <property type="match status" value="1"/>
</dbReference>
<proteinExistence type="inferred from homology"/>
<dbReference type="InterPro" id="IPR002306">
    <property type="entry name" value="Trp-tRNA-ligase"/>
</dbReference>
<evidence type="ECO:0000256" key="9">
    <source>
        <dbReference type="NCBIfam" id="TIGR00233"/>
    </source>
</evidence>
<dbReference type="InterPro" id="IPR002305">
    <property type="entry name" value="aa-tRNA-synth_Ic"/>
</dbReference>
<accession>A0A1G1WNX8</accession>
<dbReference type="Gene3D" id="1.10.240.10">
    <property type="entry name" value="Tyrosyl-Transfer RNA Synthetase"/>
    <property type="match status" value="1"/>
</dbReference>
<dbReference type="PRINTS" id="PR01039">
    <property type="entry name" value="TRNASYNTHTRP"/>
</dbReference>
<evidence type="ECO:0000313" key="11">
    <source>
        <dbReference type="EMBL" id="OGY29404.1"/>
    </source>
</evidence>
<dbReference type="PANTHER" id="PTHR43766:SF1">
    <property type="entry name" value="TRYPTOPHAN--TRNA LIGASE, MITOCHONDRIAL"/>
    <property type="match status" value="1"/>
</dbReference>
<evidence type="ECO:0000313" key="12">
    <source>
        <dbReference type="Proteomes" id="UP000177821"/>
    </source>
</evidence>
<dbReference type="NCBIfam" id="TIGR00233">
    <property type="entry name" value="trpS"/>
    <property type="match status" value="1"/>
</dbReference>
<keyword evidence="7 10" id="KW-0030">Aminoacyl-tRNA synthetase</keyword>
<protein>
    <recommendedName>
        <fullName evidence="2 9">Tryptophan--tRNA ligase</fullName>
        <ecNumber evidence="2 9">6.1.1.2</ecNumber>
    </recommendedName>
</protein>
<dbReference type="GO" id="GO:0005524">
    <property type="term" value="F:ATP binding"/>
    <property type="evidence" value="ECO:0007669"/>
    <property type="project" value="UniProtKB-KW"/>
</dbReference>
<dbReference type="GO" id="GO:0004830">
    <property type="term" value="F:tryptophan-tRNA ligase activity"/>
    <property type="evidence" value="ECO:0007669"/>
    <property type="project" value="UniProtKB-UniRule"/>
</dbReference>
<comment type="similarity">
    <text evidence="1 10">Belongs to the class-I aminoacyl-tRNA synthetase family.</text>
</comment>
<comment type="caution">
    <text evidence="11">The sequence shown here is derived from an EMBL/GenBank/DDBJ whole genome shotgun (WGS) entry which is preliminary data.</text>
</comment>
<dbReference type="GO" id="GO:0005829">
    <property type="term" value="C:cytosol"/>
    <property type="evidence" value="ECO:0007669"/>
    <property type="project" value="TreeGrafter"/>
</dbReference>
<dbReference type="EMBL" id="MHCX01000027">
    <property type="protein sequence ID" value="OGY29404.1"/>
    <property type="molecule type" value="Genomic_DNA"/>
</dbReference>
<evidence type="ECO:0000256" key="8">
    <source>
        <dbReference type="ARBA" id="ARBA00049929"/>
    </source>
</evidence>
<evidence type="ECO:0000256" key="2">
    <source>
        <dbReference type="ARBA" id="ARBA00013161"/>
    </source>
</evidence>
<dbReference type="Gene3D" id="3.40.50.620">
    <property type="entry name" value="HUPs"/>
    <property type="match status" value="1"/>
</dbReference>
<dbReference type="InterPro" id="IPR014729">
    <property type="entry name" value="Rossmann-like_a/b/a_fold"/>
</dbReference>
<evidence type="ECO:0000256" key="3">
    <source>
        <dbReference type="ARBA" id="ARBA00022598"/>
    </source>
</evidence>
<evidence type="ECO:0000256" key="6">
    <source>
        <dbReference type="ARBA" id="ARBA00022917"/>
    </source>
</evidence>
<dbReference type="SUPFAM" id="SSF52374">
    <property type="entry name" value="Nucleotidylyl transferase"/>
    <property type="match status" value="1"/>
</dbReference>
<dbReference type="EC" id="6.1.1.2" evidence="2 9"/>
<dbReference type="InterPro" id="IPR050203">
    <property type="entry name" value="Trp-tRNA_synthetase"/>
</dbReference>
<reference evidence="11 12" key="1">
    <citation type="journal article" date="2016" name="Nat. Commun.">
        <title>Thousands of microbial genomes shed light on interconnected biogeochemical processes in an aquifer system.</title>
        <authorList>
            <person name="Anantharaman K."/>
            <person name="Brown C.T."/>
            <person name="Hug L.A."/>
            <person name="Sharon I."/>
            <person name="Castelle C.J."/>
            <person name="Probst A.J."/>
            <person name="Thomas B.C."/>
            <person name="Singh A."/>
            <person name="Wilkins M.J."/>
            <person name="Karaoz U."/>
            <person name="Brodie E.L."/>
            <person name="Williams K.H."/>
            <person name="Hubbard S.S."/>
            <person name="Banfield J.F."/>
        </authorList>
    </citation>
    <scope>NUCLEOTIDE SEQUENCE [LARGE SCALE GENOMIC DNA]</scope>
</reference>
<name>A0A1G1WNX8_9BACT</name>